<dbReference type="AlphaFoldDB" id="A0A1C0Z2T2"/>
<keyword evidence="3 6" id="KW-0812">Transmembrane</keyword>
<organism evidence="7 8">
    <name type="scientific">Caryophanon latum</name>
    <dbReference type="NCBI Taxonomy" id="33977"/>
    <lineage>
        <taxon>Bacteria</taxon>
        <taxon>Bacillati</taxon>
        <taxon>Bacillota</taxon>
        <taxon>Bacilli</taxon>
        <taxon>Bacillales</taxon>
        <taxon>Caryophanaceae</taxon>
        <taxon>Caryophanon</taxon>
    </lineage>
</organism>
<evidence type="ECO:0000256" key="3">
    <source>
        <dbReference type="ARBA" id="ARBA00022692"/>
    </source>
</evidence>
<feature type="transmembrane region" description="Helical" evidence="6">
    <location>
        <begin position="28"/>
        <end position="47"/>
    </location>
</feature>
<accession>A0A1C0Z2T2</accession>
<dbReference type="RefSeq" id="WP_066461612.1">
    <property type="nucleotide sequence ID" value="NZ_MATO01000006.1"/>
</dbReference>
<proteinExistence type="predicted"/>
<evidence type="ECO:0000256" key="1">
    <source>
        <dbReference type="ARBA" id="ARBA00004651"/>
    </source>
</evidence>
<evidence type="ECO:0000313" key="8">
    <source>
        <dbReference type="Proteomes" id="UP000093482"/>
    </source>
</evidence>
<comment type="caution">
    <text evidence="7">The sequence shown here is derived from an EMBL/GenBank/DDBJ whole genome shotgun (WGS) entry which is preliminary data.</text>
</comment>
<dbReference type="EMBL" id="MATO01000006">
    <property type="protein sequence ID" value="OCS93706.1"/>
    <property type="molecule type" value="Genomic_DNA"/>
</dbReference>
<protein>
    <recommendedName>
        <fullName evidence="9">CidB/LrgB family autolysis modulator</fullName>
    </recommendedName>
</protein>
<keyword evidence="2" id="KW-1003">Cell membrane</keyword>
<feature type="transmembrane region" description="Helical" evidence="6">
    <location>
        <begin position="141"/>
        <end position="164"/>
    </location>
</feature>
<gene>
    <name evidence="7" type="ORF">A6K76_05060</name>
</gene>
<reference evidence="7 8" key="1">
    <citation type="submission" date="2016-07" db="EMBL/GenBank/DDBJ databases">
        <title>Caryophanon latum genome sequencing.</title>
        <authorList>
            <person name="Verma A."/>
            <person name="Pal Y."/>
            <person name="Krishnamurthi S."/>
        </authorList>
    </citation>
    <scope>NUCLEOTIDE SEQUENCE [LARGE SCALE GENOMIC DNA]</scope>
    <source>
        <strain evidence="7 8">DSM 14151</strain>
    </source>
</reference>
<dbReference type="GO" id="GO:0005886">
    <property type="term" value="C:plasma membrane"/>
    <property type="evidence" value="ECO:0007669"/>
    <property type="project" value="UniProtKB-SubCell"/>
</dbReference>
<keyword evidence="4 6" id="KW-1133">Transmembrane helix</keyword>
<dbReference type="PANTHER" id="PTHR30249:SF17">
    <property type="entry name" value="HOLIN-LIKE PROTEIN CIDB"/>
    <property type="match status" value="1"/>
</dbReference>
<evidence type="ECO:0008006" key="9">
    <source>
        <dbReference type="Google" id="ProtNLM"/>
    </source>
</evidence>
<keyword evidence="5 6" id="KW-0472">Membrane</keyword>
<evidence type="ECO:0000256" key="6">
    <source>
        <dbReference type="SAM" id="Phobius"/>
    </source>
</evidence>
<evidence type="ECO:0000256" key="2">
    <source>
        <dbReference type="ARBA" id="ARBA00022475"/>
    </source>
</evidence>
<keyword evidence="8" id="KW-1185">Reference proteome</keyword>
<dbReference type="PANTHER" id="PTHR30249">
    <property type="entry name" value="PUTATIVE SEROTONIN TRANSPORTER"/>
    <property type="match status" value="1"/>
</dbReference>
<comment type="subcellular location">
    <subcellularLocation>
        <location evidence="1">Cell membrane</location>
        <topology evidence="1">Multi-pass membrane protein</topology>
    </subcellularLocation>
</comment>
<dbReference type="Pfam" id="PF04172">
    <property type="entry name" value="LrgB"/>
    <property type="match status" value="1"/>
</dbReference>
<feature type="transmembrane region" description="Helical" evidence="6">
    <location>
        <begin position="88"/>
        <end position="108"/>
    </location>
</feature>
<evidence type="ECO:0000313" key="7">
    <source>
        <dbReference type="EMBL" id="OCS93706.1"/>
    </source>
</evidence>
<dbReference type="OrthoDB" id="9811701at2"/>
<feature type="transmembrane region" description="Helical" evidence="6">
    <location>
        <begin position="6"/>
        <end position="21"/>
    </location>
</feature>
<feature type="transmembrane region" description="Helical" evidence="6">
    <location>
        <begin position="204"/>
        <end position="224"/>
    </location>
</feature>
<dbReference type="Proteomes" id="UP000093482">
    <property type="component" value="Unassembled WGS sequence"/>
</dbReference>
<evidence type="ECO:0000256" key="4">
    <source>
        <dbReference type="ARBA" id="ARBA00022989"/>
    </source>
</evidence>
<name>A0A1C0Z2T2_9BACL</name>
<feature type="transmembrane region" description="Helical" evidence="6">
    <location>
        <begin position="59"/>
        <end position="76"/>
    </location>
</feature>
<dbReference type="InterPro" id="IPR007300">
    <property type="entry name" value="CidB/LrgB"/>
</dbReference>
<evidence type="ECO:0000256" key="5">
    <source>
        <dbReference type="ARBA" id="ARBA00023136"/>
    </source>
</evidence>
<sequence length="226" mass="23999">MIAVISFIGTIVIFLLMMKLHRKYPTPLLLPVLTTTTIIAIVLVLLNIPYDAYIEGGDWISKFLGPAIVGLAYPLYNQRALVFKYKLTILCGLVVAMIAGLISVFLLLKLGKATETYILTAIPKSITTPVAMEISSSLGGISALTVVLVMIAGFTGAFLGPLIFKLCRIDTAISRGLSIGAASHGVGISKLVDYGEEEVSVGSLSMGLSAVIGAFLCPLFVYIVTL</sequence>